<keyword evidence="2" id="KW-1185">Reference proteome</keyword>
<proteinExistence type="predicted"/>
<reference evidence="1" key="1">
    <citation type="submission" date="2017-07" db="EMBL/GenBank/DDBJ databases">
        <title>The cable genome - Insights into the physiology and evolution of filamentous bacteria capable of sulfide oxidation via long distance electron transfer.</title>
        <authorList>
            <person name="Thorup C."/>
            <person name="Bjerg J.T."/>
            <person name="Schreiber L."/>
            <person name="Nielsen L.P."/>
            <person name="Kjeldsen K.U."/>
            <person name="Boesen T."/>
            <person name="Boggild A."/>
            <person name="Meysman F."/>
            <person name="Geelhoed J."/>
            <person name="Schramm A."/>
        </authorList>
    </citation>
    <scope>NUCLEOTIDE SEQUENCE [LARGE SCALE GENOMIC DNA]</scope>
    <source>
        <strain evidence="1">GS</strain>
    </source>
</reference>
<name>A0A521G0S1_9BACT</name>
<organism evidence="1 2">
    <name type="scientific">Candidatus Electronema aureum</name>
    <dbReference type="NCBI Taxonomy" id="2005002"/>
    <lineage>
        <taxon>Bacteria</taxon>
        <taxon>Pseudomonadati</taxon>
        <taxon>Thermodesulfobacteriota</taxon>
        <taxon>Desulfobulbia</taxon>
        <taxon>Desulfobulbales</taxon>
        <taxon>Desulfobulbaceae</taxon>
        <taxon>Candidatus Electronema</taxon>
    </lineage>
</organism>
<accession>A0A521G0S1</accession>
<evidence type="ECO:0000313" key="2">
    <source>
        <dbReference type="Proteomes" id="UP000316238"/>
    </source>
</evidence>
<dbReference type="AlphaFoldDB" id="A0A521G0S1"/>
<gene>
    <name evidence="1" type="ORF">CDV28_1219</name>
</gene>
<comment type="caution">
    <text evidence="1">The sequence shown here is derived from an EMBL/GenBank/DDBJ whole genome shotgun (WGS) entry which is preliminary data.</text>
</comment>
<protein>
    <submittedName>
        <fullName evidence="1">Uncharacterized protein</fullName>
    </submittedName>
</protein>
<evidence type="ECO:0000313" key="1">
    <source>
        <dbReference type="EMBL" id="TAA74616.1"/>
    </source>
</evidence>
<dbReference type="EMBL" id="NQJD01000021">
    <property type="protein sequence ID" value="TAA74616.1"/>
    <property type="molecule type" value="Genomic_DNA"/>
</dbReference>
<sequence>MEKIIFVVISAIICARCVWHFFCRCNAAAVFLRAFNRLLGRIDEDNFKFGYTAAGLKLLFVGQVKLFRFHKAYDEYRRR</sequence>
<dbReference type="Proteomes" id="UP000316238">
    <property type="component" value="Unassembled WGS sequence"/>
</dbReference>